<evidence type="ECO:0000313" key="1">
    <source>
        <dbReference type="EMBL" id="QNP47645.1"/>
    </source>
</evidence>
<dbReference type="RefSeq" id="WP_187723325.1">
    <property type="nucleotide sequence ID" value="NZ_CP060783.1"/>
</dbReference>
<name>A0A7H0GH79_9BURK</name>
<keyword evidence="2" id="KW-1185">Reference proteome</keyword>
<dbReference type="KEGG" id="daer:H9K75_15675"/>
<evidence type="ECO:0008006" key="3">
    <source>
        <dbReference type="Google" id="ProtNLM"/>
    </source>
</evidence>
<dbReference type="EMBL" id="CP060783">
    <property type="protein sequence ID" value="QNP47645.1"/>
    <property type="molecule type" value="Genomic_DNA"/>
</dbReference>
<evidence type="ECO:0000313" key="2">
    <source>
        <dbReference type="Proteomes" id="UP000516028"/>
    </source>
</evidence>
<dbReference type="PANTHER" id="PTHR34368:SF1">
    <property type="entry name" value="OS01G0962200 PROTEIN"/>
    <property type="match status" value="1"/>
</dbReference>
<dbReference type="AlphaFoldDB" id="A0A7H0GH79"/>
<reference evidence="1 2" key="1">
    <citation type="submission" date="2020-08" db="EMBL/GenBank/DDBJ databases">
        <title>Genome sequence of Diaphorobacter aerolatus KACC 16536T.</title>
        <authorList>
            <person name="Hyun D.-W."/>
            <person name="Bae J.-W."/>
        </authorList>
    </citation>
    <scope>NUCLEOTIDE SEQUENCE [LARGE SCALE GENOMIC DNA]</scope>
    <source>
        <strain evidence="1 2">KACC 16536</strain>
    </source>
</reference>
<gene>
    <name evidence="1" type="ORF">H9K75_15675</name>
</gene>
<accession>A0A7H0GH79</accession>
<dbReference type="Proteomes" id="UP000516028">
    <property type="component" value="Chromosome"/>
</dbReference>
<dbReference type="PANTHER" id="PTHR34368">
    <property type="entry name" value="OS01G0962200 PROTEIN"/>
    <property type="match status" value="1"/>
</dbReference>
<protein>
    <recommendedName>
        <fullName evidence="3">Alkaline phytoceramidase</fullName>
    </recommendedName>
</protein>
<proteinExistence type="predicted"/>
<sequence length="124" mass="12683">MLVGGVVSTLIWQHGGNMLPWAVAQGSGMLALIALACLPGRSGSLHVSLGMVIGFYALAKVCELADAQVLALSSGLISGHSAKHLLAAAAAWPLLLALGKLRVNSATAIARNKGTMPARDTLRC</sequence>
<organism evidence="1 2">
    <name type="scientific">Diaphorobacter aerolatus</name>
    <dbReference type="NCBI Taxonomy" id="1288495"/>
    <lineage>
        <taxon>Bacteria</taxon>
        <taxon>Pseudomonadati</taxon>
        <taxon>Pseudomonadota</taxon>
        <taxon>Betaproteobacteria</taxon>
        <taxon>Burkholderiales</taxon>
        <taxon>Comamonadaceae</taxon>
        <taxon>Diaphorobacter</taxon>
    </lineage>
</organism>